<sequence>MQPDIHPATPEADTQEVVAAVLAASRMIVGMSARALADVDDSLTLPQLRTLVVLADRPPMKQSDLAAELGVNPSTVLRMADRLAAADLLERQPNPASRREQLLSLTETGCDLVHRVMDRRSEEVTALVGRLTPAERAGLVHSLRALTEAVSDTYPDSPDHPGLRLG</sequence>
<evidence type="ECO:0000313" key="6">
    <source>
        <dbReference type="Proteomes" id="UP000000851"/>
    </source>
</evidence>
<keyword evidence="1" id="KW-0805">Transcription regulation</keyword>
<dbReference type="STRING" id="479433.Caci_6744"/>
<dbReference type="PROSITE" id="PS01117">
    <property type="entry name" value="HTH_MARR_1"/>
    <property type="match status" value="1"/>
</dbReference>
<dbReference type="HOGENOM" id="CLU_083287_22_1_11"/>
<dbReference type="Pfam" id="PF01047">
    <property type="entry name" value="MarR"/>
    <property type="match status" value="1"/>
</dbReference>
<accession>C7Q1N8</accession>
<dbReference type="eggNOG" id="COG1846">
    <property type="taxonomic scope" value="Bacteria"/>
</dbReference>
<reference evidence="5 6" key="1">
    <citation type="journal article" date="2009" name="Stand. Genomic Sci.">
        <title>Complete genome sequence of Catenulispora acidiphila type strain (ID 139908).</title>
        <authorList>
            <person name="Copeland A."/>
            <person name="Lapidus A."/>
            <person name="Glavina Del Rio T."/>
            <person name="Nolan M."/>
            <person name="Lucas S."/>
            <person name="Chen F."/>
            <person name="Tice H."/>
            <person name="Cheng J.F."/>
            <person name="Bruce D."/>
            <person name="Goodwin L."/>
            <person name="Pitluck S."/>
            <person name="Mikhailova N."/>
            <person name="Pati A."/>
            <person name="Ivanova N."/>
            <person name="Mavromatis K."/>
            <person name="Chen A."/>
            <person name="Palaniappan K."/>
            <person name="Chain P."/>
            <person name="Land M."/>
            <person name="Hauser L."/>
            <person name="Chang Y.J."/>
            <person name="Jeffries C.D."/>
            <person name="Chertkov O."/>
            <person name="Brettin T."/>
            <person name="Detter J.C."/>
            <person name="Han C."/>
            <person name="Ali Z."/>
            <person name="Tindall B.J."/>
            <person name="Goker M."/>
            <person name="Bristow J."/>
            <person name="Eisen J.A."/>
            <person name="Markowitz V."/>
            <person name="Hugenholtz P."/>
            <person name="Kyrpides N.C."/>
            <person name="Klenk H.P."/>
        </authorList>
    </citation>
    <scope>NUCLEOTIDE SEQUENCE [LARGE SCALE GENOMIC DNA]</scope>
    <source>
        <strain evidence="6">DSM 44928 / JCM 14897 / NBRC 102108 / NRRL B-24433 / ID139908</strain>
    </source>
</reference>
<keyword evidence="6" id="KW-1185">Reference proteome</keyword>
<evidence type="ECO:0000256" key="2">
    <source>
        <dbReference type="ARBA" id="ARBA00023125"/>
    </source>
</evidence>
<evidence type="ECO:0000313" key="5">
    <source>
        <dbReference type="EMBL" id="ACU75589.1"/>
    </source>
</evidence>
<dbReference type="PROSITE" id="PS50995">
    <property type="entry name" value="HTH_MARR_2"/>
    <property type="match status" value="1"/>
</dbReference>
<keyword evidence="2" id="KW-0238">DNA-binding</keyword>
<evidence type="ECO:0000256" key="3">
    <source>
        <dbReference type="ARBA" id="ARBA00023163"/>
    </source>
</evidence>
<dbReference type="RefSeq" id="WP_015795318.1">
    <property type="nucleotide sequence ID" value="NC_013131.1"/>
</dbReference>
<dbReference type="InterPro" id="IPR036388">
    <property type="entry name" value="WH-like_DNA-bd_sf"/>
</dbReference>
<organism evidence="5 6">
    <name type="scientific">Catenulispora acidiphila (strain DSM 44928 / JCM 14897 / NBRC 102108 / NRRL B-24433 / ID139908)</name>
    <dbReference type="NCBI Taxonomy" id="479433"/>
    <lineage>
        <taxon>Bacteria</taxon>
        <taxon>Bacillati</taxon>
        <taxon>Actinomycetota</taxon>
        <taxon>Actinomycetes</taxon>
        <taxon>Catenulisporales</taxon>
        <taxon>Catenulisporaceae</taxon>
        <taxon>Catenulispora</taxon>
    </lineage>
</organism>
<dbReference type="SUPFAM" id="SSF46785">
    <property type="entry name" value="Winged helix' DNA-binding domain"/>
    <property type="match status" value="1"/>
</dbReference>
<dbReference type="InterPro" id="IPR000835">
    <property type="entry name" value="HTH_MarR-typ"/>
</dbReference>
<dbReference type="GO" id="GO:0006950">
    <property type="term" value="P:response to stress"/>
    <property type="evidence" value="ECO:0007669"/>
    <property type="project" value="TreeGrafter"/>
</dbReference>
<dbReference type="SMART" id="SM00347">
    <property type="entry name" value="HTH_MARR"/>
    <property type="match status" value="1"/>
</dbReference>
<dbReference type="InterPro" id="IPR036390">
    <property type="entry name" value="WH_DNA-bd_sf"/>
</dbReference>
<dbReference type="PANTHER" id="PTHR33164:SF94">
    <property type="entry name" value="TRANSCRIPTIONAL REGULATORY PROTEIN-RELATED"/>
    <property type="match status" value="1"/>
</dbReference>
<feature type="domain" description="HTH marR-type" evidence="4">
    <location>
        <begin position="14"/>
        <end position="148"/>
    </location>
</feature>
<dbReference type="GO" id="GO:0003677">
    <property type="term" value="F:DNA binding"/>
    <property type="evidence" value="ECO:0007669"/>
    <property type="project" value="UniProtKB-KW"/>
</dbReference>
<dbReference type="PANTHER" id="PTHR33164">
    <property type="entry name" value="TRANSCRIPTIONAL REGULATOR, MARR FAMILY"/>
    <property type="match status" value="1"/>
</dbReference>
<dbReference type="InterPro" id="IPR039422">
    <property type="entry name" value="MarR/SlyA-like"/>
</dbReference>
<dbReference type="EMBL" id="CP001700">
    <property type="protein sequence ID" value="ACU75589.1"/>
    <property type="molecule type" value="Genomic_DNA"/>
</dbReference>
<name>C7Q1N8_CATAD</name>
<dbReference type="KEGG" id="cai:Caci_6744"/>
<protein>
    <submittedName>
        <fullName evidence="5">Transcriptional regulator, MarR family</fullName>
    </submittedName>
</protein>
<dbReference type="Proteomes" id="UP000000851">
    <property type="component" value="Chromosome"/>
</dbReference>
<dbReference type="InterPro" id="IPR023187">
    <property type="entry name" value="Tscrpt_reg_MarR-type_CS"/>
</dbReference>
<evidence type="ECO:0000256" key="1">
    <source>
        <dbReference type="ARBA" id="ARBA00023015"/>
    </source>
</evidence>
<dbReference type="PRINTS" id="PR00598">
    <property type="entry name" value="HTHMARR"/>
</dbReference>
<dbReference type="InParanoid" id="C7Q1N8"/>
<dbReference type="Gene3D" id="1.10.10.10">
    <property type="entry name" value="Winged helix-like DNA-binding domain superfamily/Winged helix DNA-binding domain"/>
    <property type="match status" value="1"/>
</dbReference>
<gene>
    <name evidence="5" type="ordered locus">Caci_6744</name>
</gene>
<proteinExistence type="predicted"/>
<dbReference type="AlphaFoldDB" id="C7Q1N8"/>
<evidence type="ECO:0000259" key="4">
    <source>
        <dbReference type="PROSITE" id="PS50995"/>
    </source>
</evidence>
<keyword evidence="3" id="KW-0804">Transcription</keyword>
<dbReference type="GO" id="GO:0003700">
    <property type="term" value="F:DNA-binding transcription factor activity"/>
    <property type="evidence" value="ECO:0007669"/>
    <property type="project" value="InterPro"/>
</dbReference>